<sequence length="886" mass="101045">MDNHQEDDTKCLEQEEVLDDEGEAPIDVPFLAPAVITNKSPDGQKTGSGGCGAVKSATMTTSERPKIRGASLTELFTPEQIKEHVDSLRLWGAQSKAKAEEEKAIGHSENKNACWLCRVEKLTFEPPLIYCSPCGAQIKRNAPYWTVGTGNRRHYFCISCYNQSHDETIEVEGQALLKAKLDKETNNEETEEWWVGCEKCGCWQHQICALFNGRRNDGKEPEYICPNCYVEEVKCGLRTPLPQSVVLGAKDLPRTVLSDHIEDRLFKRLKQEKQDRAAASGKNIDEIPGAEGLVVRVVSSVDKKVEVKPGFLEILQEDNCPTEFPYNSKAVLLFQKIEGVDVCLFGMCVQEFGAECSVPNQRRVYLSHLDSVEYFRPEIRTVSEEALSTFVYHEILIGYLEYCKLRGFTSCYIWACQPLNHEDNIFYCHPEIQKTLKSDELREWYLSMLRKASKEEIVVELTNLYDHFFITMGECKAKVTASRLPYFDGDYWPGAAEEMVHQLRQEEDDHKLQKKSDTEKIMIKRSLEDDGHTGLSGNASNDAMLMPKLGEAIYPMKEDFIMVHLQYSCSHCCILMVSGRRWVCHQCRSFYICDKCYDAEQQLVDRERHPSNSTDAHMLHPVDIVGVPKDTKDRDDILESEFFDTRLAFLSLCKENNYQFNTLRHAKHSSMMVLHRLHNLTVTCDVCCHGIETGKRWRCEICPDVDVCDSCFQKGAVIHPHKLTNHPPPAVDRDAQIAAARRFRVQQLRKMLDLLVHASTCRPVPGHCQYPNCERVKELFYHSTKCKTRASGGCELCKKMWYMTKIHSQACKDSDCKVPRCRCVDASPHFCRYYLQLHLASCGKLCTGISRSILKINISLISGAWRTAVNETRRQSAAEVATNEQL</sequence>
<dbReference type="Gene3D" id="1.20.1020.10">
    <property type="entry name" value="TAZ domain"/>
    <property type="match status" value="1"/>
</dbReference>
<evidence type="ECO:0000256" key="15">
    <source>
        <dbReference type="PROSITE-ProRule" id="PRU00228"/>
    </source>
</evidence>
<dbReference type="SUPFAM" id="SSF57903">
    <property type="entry name" value="FYVE/PHD zinc finger"/>
    <property type="match status" value="1"/>
</dbReference>
<feature type="domain" description="ZZ-type" evidence="18">
    <location>
        <begin position="564"/>
        <end position="627"/>
    </location>
</feature>
<comment type="subcellular location">
    <subcellularLocation>
        <location evidence="2">Nucleus</location>
    </subcellularLocation>
</comment>
<dbReference type="EMBL" id="CP144752">
    <property type="protein sequence ID" value="WVZ88141.1"/>
    <property type="molecule type" value="Genomic_DNA"/>
</dbReference>
<dbReference type="AlphaFoldDB" id="A0AAQ3UAH0"/>
<evidence type="ECO:0000256" key="2">
    <source>
        <dbReference type="ARBA" id="ARBA00004123"/>
    </source>
</evidence>
<evidence type="ECO:0000256" key="6">
    <source>
        <dbReference type="ARBA" id="ARBA00022771"/>
    </source>
</evidence>
<keyword evidence="5" id="KW-0479">Metal-binding</keyword>
<dbReference type="InterPro" id="IPR013083">
    <property type="entry name" value="Znf_RING/FYVE/PHD"/>
</dbReference>
<dbReference type="PROSITE" id="PS01357">
    <property type="entry name" value="ZF_ZZ_1"/>
    <property type="match status" value="1"/>
</dbReference>
<dbReference type="InterPro" id="IPR000197">
    <property type="entry name" value="Znf_TAZ"/>
</dbReference>
<dbReference type="GO" id="GO:0003713">
    <property type="term" value="F:transcription coactivator activity"/>
    <property type="evidence" value="ECO:0007669"/>
    <property type="project" value="TreeGrafter"/>
</dbReference>
<evidence type="ECO:0000256" key="9">
    <source>
        <dbReference type="ARBA" id="ARBA00023015"/>
    </source>
</evidence>
<protein>
    <recommendedName>
        <fullName evidence="3">histone acetyltransferase</fullName>
        <ecNumber evidence="3">2.3.1.48</ecNumber>
    </recommendedName>
</protein>
<evidence type="ECO:0000256" key="13">
    <source>
        <dbReference type="ARBA" id="ARBA00023315"/>
    </source>
</evidence>
<dbReference type="PANTHER" id="PTHR13808">
    <property type="entry name" value="CBP/P300-RELATED"/>
    <property type="match status" value="1"/>
</dbReference>
<dbReference type="Gene3D" id="3.30.60.90">
    <property type="match status" value="2"/>
</dbReference>
<feature type="domain" description="ZZ-type" evidence="18">
    <location>
        <begin position="679"/>
        <end position="736"/>
    </location>
</feature>
<dbReference type="InterPro" id="IPR011011">
    <property type="entry name" value="Znf_FYVE_PHD"/>
</dbReference>
<dbReference type="FunFam" id="3.30.60.90:FF:000022">
    <property type="entry name" value="Histone acetyltransferase of the CBP family 12"/>
    <property type="match status" value="1"/>
</dbReference>
<evidence type="ECO:0000313" key="20">
    <source>
        <dbReference type="EMBL" id="WVZ88141.1"/>
    </source>
</evidence>
<dbReference type="GO" id="GO:0004402">
    <property type="term" value="F:histone acetyltransferase activity"/>
    <property type="evidence" value="ECO:0007669"/>
    <property type="project" value="InterPro"/>
</dbReference>
<reference evidence="20 21" key="1">
    <citation type="submission" date="2024-02" db="EMBL/GenBank/DDBJ databases">
        <title>High-quality chromosome-scale genome assembly of Pensacola bahiagrass (Paspalum notatum Flugge var. saurae).</title>
        <authorList>
            <person name="Vega J.M."/>
            <person name="Podio M."/>
            <person name="Orjuela J."/>
            <person name="Siena L.A."/>
            <person name="Pessino S.C."/>
            <person name="Combes M.C."/>
            <person name="Mariac C."/>
            <person name="Albertini E."/>
            <person name="Pupilli F."/>
            <person name="Ortiz J.P.A."/>
            <person name="Leblanc O."/>
        </authorList>
    </citation>
    <scope>NUCLEOTIDE SEQUENCE [LARGE SCALE GENOMIC DNA]</scope>
    <source>
        <strain evidence="20">R1</strain>
        <tissue evidence="20">Leaf</tissue>
    </source>
</reference>
<keyword evidence="21" id="KW-1185">Reference proteome</keyword>
<evidence type="ECO:0000256" key="10">
    <source>
        <dbReference type="ARBA" id="ARBA00023159"/>
    </source>
</evidence>
<dbReference type="GO" id="GO:0000123">
    <property type="term" value="C:histone acetyltransferase complex"/>
    <property type="evidence" value="ECO:0007669"/>
    <property type="project" value="TreeGrafter"/>
</dbReference>
<evidence type="ECO:0000256" key="1">
    <source>
        <dbReference type="ARBA" id="ARBA00002581"/>
    </source>
</evidence>
<keyword evidence="7" id="KW-0862">Zinc</keyword>
<evidence type="ECO:0000256" key="3">
    <source>
        <dbReference type="ARBA" id="ARBA00013184"/>
    </source>
</evidence>
<dbReference type="InterPro" id="IPR031162">
    <property type="entry name" value="CBP_P300_HAT"/>
</dbReference>
<feature type="compositionally biased region" description="Acidic residues" evidence="16">
    <location>
        <begin position="14"/>
        <end position="24"/>
    </location>
</feature>
<dbReference type="SMART" id="SM00551">
    <property type="entry name" value="ZnF_TAZ"/>
    <property type="match status" value="1"/>
</dbReference>
<evidence type="ECO:0000313" key="21">
    <source>
        <dbReference type="Proteomes" id="UP001341281"/>
    </source>
</evidence>
<keyword evidence="13" id="KW-0012">Acyltransferase</keyword>
<dbReference type="PROSITE" id="PS50134">
    <property type="entry name" value="ZF_TAZ"/>
    <property type="match status" value="1"/>
</dbReference>
<feature type="domain" description="TAZ-type" evidence="17">
    <location>
        <begin position="738"/>
        <end position="826"/>
    </location>
</feature>
<evidence type="ECO:0000259" key="17">
    <source>
        <dbReference type="PROSITE" id="PS50134"/>
    </source>
</evidence>
<dbReference type="Proteomes" id="UP001341281">
    <property type="component" value="Chromosome 08"/>
</dbReference>
<keyword evidence="9" id="KW-0805">Transcription regulation</keyword>
<dbReference type="SMART" id="SM00291">
    <property type="entry name" value="ZnF_ZZ"/>
    <property type="match status" value="2"/>
</dbReference>
<feature type="domain" description="CBP/p300-type HAT" evidence="19">
    <location>
        <begin position="246"/>
        <end position="682"/>
    </location>
</feature>
<dbReference type="InterPro" id="IPR013178">
    <property type="entry name" value="Histone_AcTrfase_Rtt109/CBP"/>
</dbReference>
<evidence type="ECO:0000256" key="12">
    <source>
        <dbReference type="ARBA" id="ARBA00023242"/>
    </source>
</evidence>
<dbReference type="InterPro" id="IPR019786">
    <property type="entry name" value="Zinc_finger_PHD-type_CS"/>
</dbReference>
<dbReference type="PROSITE" id="PS51727">
    <property type="entry name" value="CBP_P300_HAT"/>
    <property type="match status" value="1"/>
</dbReference>
<feature type="region of interest" description="Disordered" evidence="16">
    <location>
        <begin position="1"/>
        <end position="24"/>
    </location>
</feature>
<keyword evidence="4" id="KW-0808">Transferase</keyword>
<dbReference type="PANTHER" id="PTHR13808:SF1">
    <property type="entry name" value="HISTONE ACETYLTRANSFERASE"/>
    <property type="match status" value="1"/>
</dbReference>
<dbReference type="GO" id="GO:0005667">
    <property type="term" value="C:transcription regulator complex"/>
    <property type="evidence" value="ECO:0007669"/>
    <property type="project" value="TreeGrafter"/>
</dbReference>
<accession>A0AAQ3UAH0</accession>
<dbReference type="GO" id="GO:0008270">
    <property type="term" value="F:zinc ion binding"/>
    <property type="evidence" value="ECO:0007669"/>
    <property type="project" value="UniProtKB-KW"/>
</dbReference>
<feature type="compositionally biased region" description="Basic and acidic residues" evidence="16">
    <location>
        <begin position="1"/>
        <end position="13"/>
    </location>
</feature>
<evidence type="ECO:0000256" key="4">
    <source>
        <dbReference type="ARBA" id="ARBA00022679"/>
    </source>
</evidence>
<evidence type="ECO:0000256" key="8">
    <source>
        <dbReference type="ARBA" id="ARBA00022853"/>
    </source>
</evidence>
<dbReference type="CDD" id="cd15802">
    <property type="entry name" value="RING_CBP-p300"/>
    <property type="match status" value="1"/>
</dbReference>
<dbReference type="GO" id="GO:0045944">
    <property type="term" value="P:positive regulation of transcription by RNA polymerase II"/>
    <property type="evidence" value="ECO:0007669"/>
    <property type="project" value="TreeGrafter"/>
</dbReference>
<comment type="catalytic activity">
    <reaction evidence="14">
        <text>L-lysyl-[protein] + acetyl-CoA = N(6)-acetyl-L-lysyl-[protein] + CoA + H(+)</text>
        <dbReference type="Rhea" id="RHEA:45948"/>
        <dbReference type="Rhea" id="RHEA-COMP:9752"/>
        <dbReference type="Rhea" id="RHEA-COMP:10731"/>
        <dbReference type="ChEBI" id="CHEBI:15378"/>
        <dbReference type="ChEBI" id="CHEBI:29969"/>
        <dbReference type="ChEBI" id="CHEBI:57287"/>
        <dbReference type="ChEBI" id="CHEBI:57288"/>
        <dbReference type="ChEBI" id="CHEBI:61930"/>
        <dbReference type="EC" id="2.3.1.48"/>
    </reaction>
</comment>
<comment type="function">
    <text evidence="1">Acetyltransferase enzyme. Acetylates histones, giving a specific tag for transcriptional activation.</text>
</comment>
<proteinExistence type="predicted"/>
<dbReference type="GO" id="GO:0005634">
    <property type="term" value="C:nucleus"/>
    <property type="evidence" value="ECO:0007669"/>
    <property type="project" value="UniProtKB-SubCell"/>
</dbReference>
<dbReference type="Pfam" id="PF02135">
    <property type="entry name" value="zf-TAZ"/>
    <property type="match status" value="1"/>
</dbReference>
<dbReference type="PROSITE" id="PS01359">
    <property type="entry name" value="ZF_PHD_1"/>
    <property type="match status" value="1"/>
</dbReference>
<evidence type="ECO:0000259" key="18">
    <source>
        <dbReference type="PROSITE" id="PS50135"/>
    </source>
</evidence>
<evidence type="ECO:0000256" key="16">
    <source>
        <dbReference type="SAM" id="MobiDB-lite"/>
    </source>
</evidence>
<feature type="non-terminal residue" evidence="20">
    <location>
        <position position="1"/>
    </location>
</feature>
<evidence type="ECO:0000256" key="7">
    <source>
        <dbReference type="ARBA" id="ARBA00022833"/>
    </source>
</evidence>
<dbReference type="SUPFAM" id="SSF57933">
    <property type="entry name" value="TAZ domain"/>
    <property type="match status" value="1"/>
</dbReference>
<evidence type="ECO:0000256" key="14">
    <source>
        <dbReference type="ARBA" id="ARBA00048017"/>
    </source>
</evidence>
<dbReference type="InterPro" id="IPR043145">
    <property type="entry name" value="Znf_ZZ_sf"/>
</dbReference>
<feature type="region of interest" description="Disordered" evidence="16">
    <location>
        <begin position="37"/>
        <end position="62"/>
    </location>
</feature>
<dbReference type="Gene3D" id="3.30.40.10">
    <property type="entry name" value="Zinc/RING finger domain, C3HC4 (zinc finger)"/>
    <property type="match status" value="1"/>
</dbReference>
<evidence type="ECO:0000256" key="11">
    <source>
        <dbReference type="ARBA" id="ARBA00023163"/>
    </source>
</evidence>
<keyword evidence="6 15" id="KW-0863">Zinc-finger</keyword>
<dbReference type="PROSITE" id="PS50135">
    <property type="entry name" value="ZF_ZZ_2"/>
    <property type="match status" value="2"/>
</dbReference>
<keyword evidence="11" id="KW-0804">Transcription</keyword>
<keyword evidence="12" id="KW-0539">Nucleus</keyword>
<dbReference type="Pfam" id="PF08214">
    <property type="entry name" value="HAT_KAT11"/>
    <property type="match status" value="1"/>
</dbReference>
<dbReference type="SUPFAM" id="SSF57850">
    <property type="entry name" value="RING/U-box"/>
    <property type="match status" value="2"/>
</dbReference>
<dbReference type="EC" id="2.3.1.48" evidence="3"/>
<dbReference type="SMART" id="SM01250">
    <property type="entry name" value="KAT11"/>
    <property type="match status" value="1"/>
</dbReference>
<organism evidence="20 21">
    <name type="scientific">Paspalum notatum var. saurae</name>
    <dbReference type="NCBI Taxonomy" id="547442"/>
    <lineage>
        <taxon>Eukaryota</taxon>
        <taxon>Viridiplantae</taxon>
        <taxon>Streptophyta</taxon>
        <taxon>Embryophyta</taxon>
        <taxon>Tracheophyta</taxon>
        <taxon>Spermatophyta</taxon>
        <taxon>Magnoliopsida</taxon>
        <taxon>Liliopsida</taxon>
        <taxon>Poales</taxon>
        <taxon>Poaceae</taxon>
        <taxon>PACMAD clade</taxon>
        <taxon>Panicoideae</taxon>
        <taxon>Andropogonodae</taxon>
        <taxon>Paspaleae</taxon>
        <taxon>Paspalinae</taxon>
        <taxon>Paspalum</taxon>
    </lineage>
</organism>
<name>A0AAQ3UAH0_PASNO</name>
<dbReference type="Pfam" id="PF00569">
    <property type="entry name" value="ZZ"/>
    <property type="match status" value="1"/>
</dbReference>
<dbReference type="GO" id="GO:0031490">
    <property type="term" value="F:chromatin DNA binding"/>
    <property type="evidence" value="ECO:0007669"/>
    <property type="project" value="TreeGrafter"/>
</dbReference>
<dbReference type="InterPro" id="IPR035898">
    <property type="entry name" value="TAZ_dom_sf"/>
</dbReference>
<dbReference type="InterPro" id="IPR000433">
    <property type="entry name" value="Znf_ZZ"/>
</dbReference>
<evidence type="ECO:0000259" key="19">
    <source>
        <dbReference type="PROSITE" id="PS51727"/>
    </source>
</evidence>
<keyword evidence="10" id="KW-0010">Activator</keyword>
<gene>
    <name evidence="20" type="ORF">U9M48_034690</name>
</gene>
<dbReference type="InterPro" id="IPR010303">
    <property type="entry name" value="RING_CBP-p300"/>
</dbReference>
<evidence type="ECO:0000256" key="5">
    <source>
        <dbReference type="ARBA" id="ARBA00022723"/>
    </source>
</evidence>
<keyword evidence="8" id="KW-0156">Chromatin regulator</keyword>